<dbReference type="PRINTS" id="PR01217">
    <property type="entry name" value="PRICHEXTENSN"/>
</dbReference>
<comment type="caution">
    <text evidence="10">The sequence shown here is derived from an EMBL/GenBank/DDBJ whole genome shotgun (WGS) entry which is preliminary data.</text>
</comment>
<reference evidence="10 11" key="1">
    <citation type="submission" date="2018-08" db="EMBL/GenBank/DDBJ databases">
        <title>Aphanomyces genome sequencing and annotation.</title>
        <authorList>
            <person name="Minardi D."/>
            <person name="Oidtmann B."/>
            <person name="Van Der Giezen M."/>
            <person name="Studholme D.J."/>
        </authorList>
    </citation>
    <scope>NUCLEOTIDE SEQUENCE [LARGE SCALE GENOMIC DNA]</scope>
    <source>
        <strain evidence="10 11">Sv</strain>
    </source>
</reference>
<dbReference type="Proteomes" id="UP000285712">
    <property type="component" value="Unassembled WGS sequence"/>
</dbReference>
<feature type="region of interest" description="Disordered" evidence="7">
    <location>
        <begin position="453"/>
        <end position="472"/>
    </location>
</feature>
<feature type="domain" description="SURP motif" evidence="9">
    <location>
        <begin position="177"/>
        <end position="219"/>
    </location>
</feature>
<dbReference type="SUPFAM" id="SSF54236">
    <property type="entry name" value="Ubiquitin-like"/>
    <property type="match status" value="1"/>
</dbReference>
<dbReference type="VEuPathDB" id="FungiDB:H257_17171"/>
<dbReference type="InterPro" id="IPR029071">
    <property type="entry name" value="Ubiquitin-like_domsf"/>
</dbReference>
<keyword evidence="2" id="KW-0507">mRNA processing</keyword>
<feature type="region of interest" description="Disordered" evidence="7">
    <location>
        <begin position="567"/>
        <end position="594"/>
    </location>
</feature>
<dbReference type="GO" id="GO:0045292">
    <property type="term" value="P:mRNA cis splicing, via spliceosome"/>
    <property type="evidence" value="ECO:0007669"/>
    <property type="project" value="InterPro"/>
</dbReference>
<dbReference type="PROSITE" id="PS50128">
    <property type="entry name" value="SURP"/>
    <property type="match status" value="2"/>
</dbReference>
<comment type="subcellular location">
    <subcellularLocation>
        <location evidence="1">Nucleus</location>
    </subcellularLocation>
</comment>
<feature type="region of interest" description="Disordered" evidence="7">
    <location>
        <begin position="84"/>
        <end position="120"/>
    </location>
</feature>
<dbReference type="Pfam" id="PF01805">
    <property type="entry name" value="Surp"/>
    <property type="match status" value="2"/>
</dbReference>
<dbReference type="PANTHER" id="PTHR15316:SF1">
    <property type="entry name" value="SPLICING FACTOR 3A SUBUNIT 1"/>
    <property type="match status" value="1"/>
</dbReference>
<feature type="domain" description="Ubiquitin-like" evidence="8">
    <location>
        <begin position="634"/>
        <end position="718"/>
    </location>
</feature>
<feature type="compositionally biased region" description="Low complexity" evidence="7">
    <location>
        <begin position="523"/>
        <end position="533"/>
    </location>
</feature>
<evidence type="ECO:0000313" key="11">
    <source>
        <dbReference type="Proteomes" id="UP000285712"/>
    </source>
</evidence>
<evidence type="ECO:0000256" key="1">
    <source>
        <dbReference type="ARBA" id="ARBA00004123"/>
    </source>
</evidence>
<dbReference type="GO" id="GO:0071013">
    <property type="term" value="C:catalytic step 2 spliceosome"/>
    <property type="evidence" value="ECO:0007669"/>
    <property type="project" value="TreeGrafter"/>
</dbReference>
<proteinExistence type="predicted"/>
<name>A0A418D4I7_APHAT</name>
<dbReference type="PROSITE" id="PS50053">
    <property type="entry name" value="UBIQUITIN_2"/>
    <property type="match status" value="1"/>
</dbReference>
<dbReference type="GO" id="GO:0005686">
    <property type="term" value="C:U2 snRNP"/>
    <property type="evidence" value="ECO:0007669"/>
    <property type="project" value="TreeGrafter"/>
</dbReference>
<feature type="domain" description="SURP motif" evidence="9">
    <location>
        <begin position="32"/>
        <end position="73"/>
    </location>
</feature>
<gene>
    <name evidence="10" type="ORF">DYB35_007908</name>
</gene>
<keyword evidence="5" id="KW-0508">mRNA splicing</keyword>
<dbReference type="InterPro" id="IPR035563">
    <property type="entry name" value="SF3As1_ubi"/>
</dbReference>
<dbReference type="InterPro" id="IPR035967">
    <property type="entry name" value="SWAP/Surp_sf"/>
</dbReference>
<feature type="region of interest" description="Disordered" evidence="7">
    <location>
        <begin position="478"/>
        <end position="541"/>
    </location>
</feature>
<evidence type="ECO:0008006" key="12">
    <source>
        <dbReference type="Google" id="ProtNLM"/>
    </source>
</evidence>
<dbReference type="Gene3D" id="3.10.20.90">
    <property type="entry name" value="Phosphatidylinositol 3-kinase Catalytic Subunit, Chain A, domain 1"/>
    <property type="match status" value="1"/>
</dbReference>
<keyword evidence="4" id="KW-0677">Repeat</keyword>
<accession>A0A418D4I7</accession>
<evidence type="ECO:0000256" key="3">
    <source>
        <dbReference type="ARBA" id="ARBA00022728"/>
    </source>
</evidence>
<dbReference type="FunFam" id="1.10.10.790:FF:000001">
    <property type="entry name" value="Splicing factor 3a, subunit 1"/>
    <property type="match status" value="1"/>
</dbReference>
<evidence type="ECO:0000259" key="9">
    <source>
        <dbReference type="PROSITE" id="PS50128"/>
    </source>
</evidence>
<evidence type="ECO:0000313" key="10">
    <source>
        <dbReference type="EMBL" id="RHY89578.1"/>
    </source>
</evidence>
<dbReference type="Gene3D" id="1.10.10.790">
    <property type="entry name" value="Surp module"/>
    <property type="match status" value="2"/>
</dbReference>
<dbReference type="InterPro" id="IPR022030">
    <property type="entry name" value="SF3A1_dom"/>
</dbReference>
<evidence type="ECO:0000256" key="7">
    <source>
        <dbReference type="SAM" id="MobiDB-lite"/>
    </source>
</evidence>
<sequence>MAEEGPGAGDAAAAVHGRVTGLIVPPPEIRAVVDKTAQFVARNGRSFERKIAGEVISAKFSFLRASDPYNAYYEHKVAEFEAQTAEPVAPAPAKDTEEGPSQGDTKDAAAVEKAAEPDDTTTTTAIEEGVVAKKPVEAVVSKSLKNLKDKNTNLDAPPADEQFKQKHPTLTPLDQEIMYMTAQYTAVSGKPFLSGLATREQRNPQFDFLKPTHPLFAYFTFLVESYAKILTAKAHHAKNKTGLNVSNPLMDALEAGVNRMHVLDRCVHKHEWMRREEEAQRREAMETDVDKIAYLQIDWHDFVVVETITFDVDDATGAGDPLPYLENDPTSTSSHQADALNQDDMDMDVEDEERPAELKVVEDYVPRGAATTAPSVHITSVDGQTIHSEQANEHMRILLQAPKYREEKARHLQKVQDTPFAPGSAIADNFKRFATKRSDIFTSSADDEARLVHATQHPPPPPPPQDDDDGQHQYLPVQTQARGNNPPPVAYHIPPSQKPPPPRLPPPAGFAPPPPPPPPQPAPAQGVVAQAPPRAHPLLPPHLGVPMPAGMAGMGMPLVSGMVIPLPTAVPPPSQPAPTADGSTSETQPPAKRQRVDGVILLPEDEWAAQRPVCCALIHHNMMGLVSLQGPVRLCVTVPYEPDNSQWKLAGQTLIFDVDILTLVRDVKTRVYEATGMPVAKQQIKAPVVGFLKDSLTCAHYNFDDDVVMELSARQRGGRR</sequence>
<dbReference type="Pfam" id="PF12230">
    <property type="entry name" value="PRP21_like_P"/>
    <property type="match status" value="1"/>
</dbReference>
<dbReference type="PANTHER" id="PTHR15316">
    <property type="entry name" value="SPLICEOSOME ASSOCIATED PROTEIN 114/SWAP SPLICING FACTOR-RELATED"/>
    <property type="match status" value="1"/>
</dbReference>
<dbReference type="GO" id="GO:0003723">
    <property type="term" value="F:RNA binding"/>
    <property type="evidence" value="ECO:0007669"/>
    <property type="project" value="InterPro"/>
</dbReference>
<dbReference type="InterPro" id="IPR000626">
    <property type="entry name" value="Ubiquitin-like_dom"/>
</dbReference>
<evidence type="ECO:0000256" key="2">
    <source>
        <dbReference type="ARBA" id="ARBA00022664"/>
    </source>
</evidence>
<evidence type="ECO:0000256" key="4">
    <source>
        <dbReference type="ARBA" id="ARBA00022737"/>
    </source>
</evidence>
<dbReference type="FunFam" id="1.10.10.790:FF:000002">
    <property type="entry name" value="Splicing factor 3A subunit 1"/>
    <property type="match status" value="1"/>
</dbReference>
<dbReference type="SMART" id="SM00648">
    <property type="entry name" value="SWAP"/>
    <property type="match status" value="2"/>
</dbReference>
<feature type="compositionally biased region" description="Pro residues" evidence="7">
    <location>
        <begin position="496"/>
        <end position="522"/>
    </location>
</feature>
<dbReference type="InterPro" id="IPR000061">
    <property type="entry name" value="Surp"/>
</dbReference>
<feature type="compositionally biased region" description="Basic and acidic residues" evidence="7">
    <location>
        <begin position="104"/>
        <end position="116"/>
    </location>
</feature>
<evidence type="ECO:0000259" key="8">
    <source>
        <dbReference type="PROSITE" id="PS50053"/>
    </source>
</evidence>
<keyword evidence="6" id="KW-0539">Nucleus</keyword>
<dbReference type="SUPFAM" id="SSF109905">
    <property type="entry name" value="Surp module (SWAP domain)"/>
    <property type="match status" value="2"/>
</dbReference>
<evidence type="ECO:0000256" key="6">
    <source>
        <dbReference type="ARBA" id="ARBA00023242"/>
    </source>
</evidence>
<keyword evidence="3" id="KW-0747">Spliceosome</keyword>
<dbReference type="EMBL" id="QUTG01003970">
    <property type="protein sequence ID" value="RHY89578.1"/>
    <property type="molecule type" value="Genomic_DNA"/>
</dbReference>
<dbReference type="GO" id="GO:0071004">
    <property type="term" value="C:U2-type prespliceosome"/>
    <property type="evidence" value="ECO:0007669"/>
    <property type="project" value="TreeGrafter"/>
</dbReference>
<organism evidence="10 11">
    <name type="scientific">Aphanomyces astaci</name>
    <name type="common">Crayfish plague agent</name>
    <dbReference type="NCBI Taxonomy" id="112090"/>
    <lineage>
        <taxon>Eukaryota</taxon>
        <taxon>Sar</taxon>
        <taxon>Stramenopiles</taxon>
        <taxon>Oomycota</taxon>
        <taxon>Saprolegniomycetes</taxon>
        <taxon>Saprolegniales</taxon>
        <taxon>Verrucalvaceae</taxon>
        <taxon>Aphanomyces</taxon>
    </lineage>
</organism>
<dbReference type="AlphaFoldDB" id="A0A418D4I7"/>
<protein>
    <recommendedName>
        <fullName evidence="12">SURP motif domain-containing protein</fullName>
    </recommendedName>
</protein>
<dbReference type="GO" id="GO:0000381">
    <property type="term" value="P:regulation of alternative mRNA splicing, via spliceosome"/>
    <property type="evidence" value="ECO:0007669"/>
    <property type="project" value="TreeGrafter"/>
</dbReference>
<dbReference type="InterPro" id="IPR045146">
    <property type="entry name" value="SF3A1"/>
</dbReference>
<dbReference type="CDD" id="cd01800">
    <property type="entry name" value="Ubl_SF3a120"/>
    <property type="match status" value="1"/>
</dbReference>
<evidence type="ECO:0000256" key="5">
    <source>
        <dbReference type="ARBA" id="ARBA00023187"/>
    </source>
</evidence>